<comment type="subcellular location">
    <subcellularLocation>
        <location evidence="1 11">Secreted</location>
    </subcellularLocation>
</comment>
<dbReference type="InterPro" id="IPR022700">
    <property type="entry name" value="CLIP"/>
</dbReference>
<comment type="caution">
    <text evidence="14">The sequence shown here is derived from an EMBL/GenBank/DDBJ whole genome shotgun (WGS) entry which is preliminary data.</text>
</comment>
<dbReference type="InterPro" id="IPR009003">
    <property type="entry name" value="Peptidase_S1_PA"/>
</dbReference>
<evidence type="ECO:0000256" key="10">
    <source>
        <dbReference type="RuleBase" id="RU363034"/>
    </source>
</evidence>
<name>A0A8K0CYD5_IGNLU</name>
<keyword evidence="8" id="KW-1015">Disulfide bond</keyword>
<dbReference type="InterPro" id="IPR001254">
    <property type="entry name" value="Trypsin_dom"/>
</dbReference>
<evidence type="ECO:0000256" key="5">
    <source>
        <dbReference type="ARBA" id="ARBA00022801"/>
    </source>
</evidence>
<keyword evidence="6 10" id="KW-0720">Serine protease</keyword>
<dbReference type="InterPro" id="IPR033116">
    <property type="entry name" value="TRYPSIN_SER"/>
</dbReference>
<evidence type="ECO:0000256" key="8">
    <source>
        <dbReference type="ARBA" id="ARBA00023157"/>
    </source>
</evidence>
<evidence type="ECO:0000256" key="2">
    <source>
        <dbReference type="ARBA" id="ARBA00022525"/>
    </source>
</evidence>
<keyword evidence="7" id="KW-0865">Zymogen</keyword>
<evidence type="ECO:0000259" key="12">
    <source>
        <dbReference type="PROSITE" id="PS50240"/>
    </source>
</evidence>
<dbReference type="InterPro" id="IPR001314">
    <property type="entry name" value="Peptidase_S1A"/>
</dbReference>
<dbReference type="SMART" id="SM00680">
    <property type="entry name" value="CLIP"/>
    <property type="match status" value="2"/>
</dbReference>
<evidence type="ECO:0000256" key="3">
    <source>
        <dbReference type="ARBA" id="ARBA00022670"/>
    </source>
</evidence>
<dbReference type="AlphaFoldDB" id="A0A8K0CYD5"/>
<feature type="domain" description="Clip" evidence="13">
    <location>
        <begin position="92"/>
        <end position="146"/>
    </location>
</feature>
<dbReference type="InterPro" id="IPR051487">
    <property type="entry name" value="Ser/Thr_Proteases_Immune/Dev"/>
</dbReference>
<protein>
    <recommendedName>
        <fullName evidence="11">CLIP domain-containing serine protease</fullName>
        <ecNumber evidence="10">3.4.21.-</ecNumber>
    </recommendedName>
</protein>
<keyword evidence="5 10" id="KW-0378">Hydrolase</keyword>
<evidence type="ECO:0000256" key="7">
    <source>
        <dbReference type="ARBA" id="ARBA00023145"/>
    </source>
</evidence>
<feature type="domain" description="Clip" evidence="13">
    <location>
        <begin position="27"/>
        <end position="78"/>
    </location>
</feature>
<dbReference type="InterPro" id="IPR018114">
    <property type="entry name" value="TRYPSIN_HIS"/>
</dbReference>
<dbReference type="Gene3D" id="2.40.10.10">
    <property type="entry name" value="Trypsin-like serine proteases"/>
    <property type="match status" value="2"/>
</dbReference>
<dbReference type="Pfam" id="PF12032">
    <property type="entry name" value="CLIP"/>
    <property type="match status" value="2"/>
</dbReference>
<keyword evidence="2 11" id="KW-0964">Secreted</keyword>
<reference evidence="14" key="1">
    <citation type="submission" date="2019-08" db="EMBL/GenBank/DDBJ databases">
        <title>The genome of the North American firefly Photinus pyralis.</title>
        <authorList>
            <consortium name="Photinus pyralis genome working group"/>
            <person name="Fallon T.R."/>
            <person name="Sander Lower S.E."/>
            <person name="Weng J.-K."/>
        </authorList>
    </citation>
    <scope>NUCLEOTIDE SEQUENCE</scope>
    <source>
        <strain evidence="14">TRF0915ILg1</strain>
        <tissue evidence="14">Whole body</tissue>
    </source>
</reference>
<dbReference type="GO" id="GO:0004252">
    <property type="term" value="F:serine-type endopeptidase activity"/>
    <property type="evidence" value="ECO:0007669"/>
    <property type="project" value="UniProtKB-UniRule"/>
</dbReference>
<evidence type="ECO:0000256" key="4">
    <source>
        <dbReference type="ARBA" id="ARBA00022729"/>
    </source>
</evidence>
<dbReference type="InterPro" id="IPR038565">
    <property type="entry name" value="CLIP_sf"/>
</dbReference>
<comment type="domain">
    <text evidence="11">The clip domain consists of 35-55 residues which are 'knitted' together usually by 3 conserved disulfide bonds forming a clip-like compact structure.</text>
</comment>
<feature type="signal peptide" evidence="11">
    <location>
        <begin position="1"/>
        <end position="21"/>
    </location>
</feature>
<evidence type="ECO:0000313" key="15">
    <source>
        <dbReference type="Proteomes" id="UP000801492"/>
    </source>
</evidence>
<sequence length="433" mass="47709">MFVKLVYSVTCSVCLFVLVQAGNIGYKCVTPNGEVATCTSYFQCDVIRNAVAQRVEGIQEFYKKSLCGREGNLPLVCCGSVAKETQIEPPPSCTTPNGEPAGCISLSLCAIMSDAMQTLNNDDAKQFIKDSECGYNNETQEVLVCCGSEAYPLRTNLLPNRSVCGNQTGEIRIHGGTETKIWEFPWMALLRYKYNDSNEDAGYNCGGTVINNRYILTAAHCVHPHQPIYPYEIRLGEWKISSPEDCEEGKALNCADPVIDLQIEEKIVHPQYYARRGNNDIALLRLNRNIKFSNYIQPVCLPVREASDSSVGSTMTVVGWGIIENDTTSDVKLKLEVPIVSRAYCSNKLRDIGSIDSTRICAGGEAKKGICGGDSGGPLLRSSNENSNNSKLVKWFQEGIVSKGPGCGIRGYPAVYIRVAHYIDWIIENLKEF</sequence>
<proteinExistence type="inferred from homology"/>
<dbReference type="CDD" id="cd00190">
    <property type="entry name" value="Tryp_SPc"/>
    <property type="match status" value="1"/>
</dbReference>
<dbReference type="EC" id="3.4.21.-" evidence="10"/>
<dbReference type="EMBL" id="VTPC01005581">
    <property type="protein sequence ID" value="KAF2895869.1"/>
    <property type="molecule type" value="Genomic_DNA"/>
</dbReference>
<dbReference type="Pfam" id="PF00089">
    <property type="entry name" value="Trypsin"/>
    <property type="match status" value="1"/>
</dbReference>
<dbReference type="PROSITE" id="PS51888">
    <property type="entry name" value="CLIP"/>
    <property type="match status" value="2"/>
</dbReference>
<dbReference type="Gene3D" id="3.30.1640.30">
    <property type="match status" value="2"/>
</dbReference>
<feature type="chain" id="PRO_5035489354" description="CLIP domain-containing serine protease" evidence="11">
    <location>
        <begin position="22"/>
        <end position="433"/>
    </location>
</feature>
<evidence type="ECO:0000256" key="11">
    <source>
        <dbReference type="RuleBase" id="RU366078"/>
    </source>
</evidence>
<evidence type="ECO:0000256" key="9">
    <source>
        <dbReference type="ARBA" id="ARBA00024195"/>
    </source>
</evidence>
<dbReference type="PROSITE" id="PS50240">
    <property type="entry name" value="TRYPSIN_DOM"/>
    <property type="match status" value="1"/>
</dbReference>
<evidence type="ECO:0000256" key="6">
    <source>
        <dbReference type="ARBA" id="ARBA00022825"/>
    </source>
</evidence>
<dbReference type="SMART" id="SM00020">
    <property type="entry name" value="Tryp_SPc"/>
    <property type="match status" value="1"/>
</dbReference>
<dbReference type="PANTHER" id="PTHR24256">
    <property type="entry name" value="TRYPTASE-RELATED"/>
    <property type="match status" value="1"/>
</dbReference>
<accession>A0A8K0CYD5</accession>
<evidence type="ECO:0000259" key="13">
    <source>
        <dbReference type="PROSITE" id="PS51888"/>
    </source>
</evidence>
<evidence type="ECO:0000256" key="1">
    <source>
        <dbReference type="ARBA" id="ARBA00004613"/>
    </source>
</evidence>
<keyword evidence="15" id="KW-1185">Reference proteome</keyword>
<dbReference type="GO" id="GO:0006508">
    <property type="term" value="P:proteolysis"/>
    <property type="evidence" value="ECO:0007669"/>
    <property type="project" value="UniProtKB-KW"/>
</dbReference>
<dbReference type="GO" id="GO:0005576">
    <property type="term" value="C:extracellular region"/>
    <property type="evidence" value="ECO:0007669"/>
    <property type="project" value="UniProtKB-SubCell"/>
</dbReference>
<organism evidence="14 15">
    <name type="scientific">Ignelater luminosus</name>
    <name type="common">Cucubano</name>
    <name type="synonym">Pyrophorus luminosus</name>
    <dbReference type="NCBI Taxonomy" id="2038154"/>
    <lineage>
        <taxon>Eukaryota</taxon>
        <taxon>Metazoa</taxon>
        <taxon>Ecdysozoa</taxon>
        <taxon>Arthropoda</taxon>
        <taxon>Hexapoda</taxon>
        <taxon>Insecta</taxon>
        <taxon>Pterygota</taxon>
        <taxon>Neoptera</taxon>
        <taxon>Endopterygota</taxon>
        <taxon>Coleoptera</taxon>
        <taxon>Polyphaga</taxon>
        <taxon>Elateriformia</taxon>
        <taxon>Elateroidea</taxon>
        <taxon>Elateridae</taxon>
        <taxon>Agrypninae</taxon>
        <taxon>Pyrophorini</taxon>
        <taxon>Ignelater</taxon>
    </lineage>
</organism>
<dbReference type="InterPro" id="IPR043504">
    <property type="entry name" value="Peptidase_S1_PA_chymotrypsin"/>
</dbReference>
<dbReference type="PROSITE" id="PS00135">
    <property type="entry name" value="TRYPSIN_SER"/>
    <property type="match status" value="1"/>
</dbReference>
<evidence type="ECO:0000313" key="14">
    <source>
        <dbReference type="EMBL" id="KAF2895869.1"/>
    </source>
</evidence>
<dbReference type="SUPFAM" id="SSF50494">
    <property type="entry name" value="Trypsin-like serine proteases"/>
    <property type="match status" value="1"/>
</dbReference>
<dbReference type="OrthoDB" id="8114044at2759"/>
<dbReference type="Proteomes" id="UP000801492">
    <property type="component" value="Unassembled WGS sequence"/>
</dbReference>
<keyword evidence="3 10" id="KW-0645">Protease</keyword>
<feature type="domain" description="Peptidase S1" evidence="12">
    <location>
        <begin position="173"/>
        <end position="431"/>
    </location>
</feature>
<gene>
    <name evidence="14" type="ORF">ILUMI_10304</name>
</gene>
<dbReference type="PRINTS" id="PR00722">
    <property type="entry name" value="CHYMOTRYPSIN"/>
</dbReference>
<comment type="similarity">
    <text evidence="9 11">Belongs to the peptidase S1 family. CLIP subfamily.</text>
</comment>
<dbReference type="PROSITE" id="PS00134">
    <property type="entry name" value="TRYPSIN_HIS"/>
    <property type="match status" value="1"/>
</dbReference>
<keyword evidence="4 11" id="KW-0732">Signal</keyword>
<dbReference type="FunFam" id="2.40.10.10:FF:000146">
    <property type="entry name" value="Serine protease 53"/>
    <property type="match status" value="1"/>
</dbReference>